<feature type="region of interest" description="Disordered" evidence="3">
    <location>
        <begin position="1685"/>
        <end position="1762"/>
    </location>
</feature>
<feature type="compositionally biased region" description="Basic and acidic residues" evidence="3">
    <location>
        <begin position="1828"/>
        <end position="1838"/>
    </location>
</feature>
<feature type="region of interest" description="Disordered" evidence="3">
    <location>
        <begin position="3097"/>
        <end position="3129"/>
    </location>
</feature>
<feature type="region of interest" description="Disordered" evidence="3">
    <location>
        <begin position="1804"/>
        <end position="1841"/>
    </location>
</feature>
<dbReference type="PANTHER" id="PTHR13037">
    <property type="entry name" value="FORMIN"/>
    <property type="match status" value="1"/>
</dbReference>
<dbReference type="PANTHER" id="PTHR13037:SF24">
    <property type="entry name" value="POLYCOMB PROTEIN PCL-RELATED"/>
    <property type="match status" value="1"/>
</dbReference>
<feature type="region of interest" description="Disordered" evidence="3">
    <location>
        <begin position="2155"/>
        <end position="2215"/>
    </location>
</feature>
<dbReference type="InterPro" id="IPR032675">
    <property type="entry name" value="LRR_dom_sf"/>
</dbReference>
<feature type="compositionally biased region" description="Polar residues" evidence="3">
    <location>
        <begin position="861"/>
        <end position="878"/>
    </location>
</feature>
<gene>
    <name evidence="6" type="ORF">Vafri_21507</name>
</gene>
<reference evidence="6" key="1">
    <citation type="journal article" date="2021" name="Proc. Natl. Acad. Sci. U.S.A.">
        <title>Three genomes in the algal genus Volvox reveal the fate of a haploid sex-determining region after a transition to homothallism.</title>
        <authorList>
            <person name="Yamamoto K."/>
            <person name="Hamaji T."/>
            <person name="Kawai-Toyooka H."/>
            <person name="Matsuzaki R."/>
            <person name="Takahashi F."/>
            <person name="Nishimura Y."/>
            <person name="Kawachi M."/>
            <person name="Noguchi H."/>
            <person name="Minakuchi Y."/>
            <person name="Umen J.G."/>
            <person name="Toyoda A."/>
            <person name="Nozaki H."/>
        </authorList>
    </citation>
    <scope>NUCLEOTIDE SEQUENCE</scope>
    <source>
        <strain evidence="6">NIES-3780</strain>
    </source>
</reference>
<evidence type="ECO:0000256" key="3">
    <source>
        <dbReference type="SAM" id="MobiDB-lite"/>
    </source>
</evidence>
<feature type="compositionally biased region" description="Basic residues" evidence="3">
    <location>
        <begin position="1629"/>
        <end position="1648"/>
    </location>
</feature>
<feature type="compositionally biased region" description="Low complexity" evidence="3">
    <location>
        <begin position="1657"/>
        <end position="1667"/>
    </location>
</feature>
<feature type="domain" description="Guanylate cyclase" evidence="5">
    <location>
        <begin position="2539"/>
        <end position="2678"/>
    </location>
</feature>
<organism evidence="6 7">
    <name type="scientific">Volvox africanus</name>
    <dbReference type="NCBI Taxonomy" id="51714"/>
    <lineage>
        <taxon>Eukaryota</taxon>
        <taxon>Viridiplantae</taxon>
        <taxon>Chlorophyta</taxon>
        <taxon>core chlorophytes</taxon>
        <taxon>Chlorophyceae</taxon>
        <taxon>CS clade</taxon>
        <taxon>Chlamydomonadales</taxon>
        <taxon>Volvocaceae</taxon>
        <taxon>Volvox</taxon>
    </lineage>
</organism>
<evidence type="ECO:0000313" key="6">
    <source>
        <dbReference type="EMBL" id="GIL68255.1"/>
    </source>
</evidence>
<feature type="compositionally biased region" description="Low complexity" evidence="3">
    <location>
        <begin position="2286"/>
        <end position="2297"/>
    </location>
</feature>
<feature type="region of interest" description="Disordered" evidence="3">
    <location>
        <begin position="2249"/>
        <end position="2269"/>
    </location>
</feature>
<accession>A0A8J4BT97</accession>
<feature type="compositionally biased region" description="Basic and acidic residues" evidence="3">
    <location>
        <begin position="2196"/>
        <end position="2208"/>
    </location>
</feature>
<evidence type="ECO:0000313" key="7">
    <source>
        <dbReference type="Proteomes" id="UP000747399"/>
    </source>
</evidence>
<dbReference type="GO" id="GO:0035556">
    <property type="term" value="P:intracellular signal transduction"/>
    <property type="evidence" value="ECO:0007669"/>
    <property type="project" value="InterPro"/>
</dbReference>
<proteinExistence type="predicted"/>
<dbReference type="InterPro" id="IPR001054">
    <property type="entry name" value="A/G_cyclase"/>
</dbReference>
<dbReference type="SUPFAM" id="SSF55073">
    <property type="entry name" value="Nucleotide cyclase"/>
    <property type="match status" value="2"/>
</dbReference>
<feature type="region of interest" description="Disordered" evidence="3">
    <location>
        <begin position="2286"/>
        <end position="2310"/>
    </location>
</feature>
<dbReference type="GO" id="GO:0005930">
    <property type="term" value="C:axoneme"/>
    <property type="evidence" value="ECO:0007669"/>
    <property type="project" value="UniProtKB-SubCell"/>
</dbReference>
<sequence>MNASSNGCLFLIIACLIYGTQVVDADNSELLRNALSDLYTATGGKTWALPPGAVHWGAPEDPCGWAGVVCCSAASLANMTILSYTAAEVTRPCSRKGALTALLLRGVGMAGTLPDSLPELLPEVLVLADNPGLKGQLPPKLLLLDRLVEVDIRNTSLSCPSGSAANSSNYLSIDGNVNTSDAVTKHQLTDLACVLPVRLLASPASITYVAGSGPLSSTAAAVLQPERAIYSCPALLYRPRVGNSSDNGTAPSEEFDVPFLTGAEGASGGGTVSVQEDPLSYLPSLVQLAPYGSAVVLADPAFWLFQDCVCLQLPGSVPAAVGPPVLALAAAGVGDGARVLATCRSASAVVANASGCATADSQDSGPRKAEISLESAALAGIVVGTAGAAALLTSLAIATCCMRQELRRRRAIAAAAAKVATCSRNRVGEDSSRYSHHNRPHSPCAGAAAAAAAVGWRSVVRDWIFGLHNQPFLIGEDRSRNTGAGQVRINSGGTGTWGTRLSIELSHPMASPTGPRKNAPPGGNLFEAKRSRPPGSAPETFGSEITLVATDVEGSTELWEWQPDVMNHALALHDRMVRLTLAACCGYEVTTEGDAFLVSFHDPVDAVRWALLLQSALLKLDWPPLLLEHPLCRPRPLVPTATAAARQQPGDGPDADDPIAAPLLVLFKGLSVRMGIATGVPSALREHPVTRRMQYTGAVLRLATGIAELGSGGQILLEPLTFKGIHNKFEELDVVESEVQELADLIRVQYVDEGKVDEFDGSPIPTHATLPSPIASSIALPSTGPINVALPSVTTSNIILAPAPPGPPSQSQHNPSQSLALVAQHSQPLPSMQLQAVQPLQSLQRRVHLLSSDGAQPTHAFDTSTCDKVSPPHQTSQPLTPPFAASANPSTASRPPRRYGNIRRGESAALLGQRDSGHRRPPPKQASSKSLATVQQGLTSRRVIAGSSCRLMGLSPQPQGLAMISRSAWEAAAAGSATTVAIPIPSPSNTGASHGHLPMLGAASALGTSLAYVPEWGQYSPTSEHAAQRLTSLPPHVALQAGGATHSSGDITAAAANITGTAGVSGQFLDTMVRNGHPLGLQGPGAVAVYDSSSRAGPSTMSGTFSFQSLLPDGSGSGGGMLKPRSALSPSLPSPRPQVHMVQQAASWEVGPGSAAPATIPVHANPSSYMAGATCQHLQNSVGISGSPPTARMGRIPQDAAGVLPEPPWRHMSADINLMISELRAPITAWNSSMLPSTATTAPAGMAEAGGGHHREHGIQDPLSPAHPGTFLYRPKPLGRAITRVSLELVEDVAGNRNGSDVAATAAPAAVHSEGGGNDRHPGEYPNASSTPVLNSLILSLPPVSLLRGTERGLVMPETSTAVATIDVSKSDVATDLSLDSPNDKAAAAVSVMAAEAPIAAPYHAGLGTSQVVTLPPGPIAEAIEQGDGAWEIRTSEDDGGPREPSSTAAEGCGRGSVAGSSAAAPTEEPGTFSSVRPSQHGPYPDDWSHQYPHANSSRQHLSPASAACVRNPPSPLRLGTEAGSFAAAAFQVEVLASSASSPRPPQVPPTCNGVGFQQVTVAGVGAIAAAACDPRSANCGGSAQAGNLEVLDAGNGGRGSEASIRYLASVNNERMVCRQPSHGAGSGAHHHHHQYHHPHHHPHHQQLHRLASMSTASCPPVEASPSVPSVSVAAAVAITAGAFGSAAQSGSVGSSTGGRSVSNSGIRPSSALPESPDIGTVKRHSTILPPSRQPPSLPPSRQPPSSPPSRQPPSSPPSRQPLHLQCFQQHRQGLPYGVGSMPRSVGQLHLPWWMEGTAPVAAHGGRASLDLPPPPPPPLQQQQQERSPPRDQSDHGEPLLFVAGGSTGGSTTGGAGVHARSISPQMSAVHPIQVNQFASNSSTRTATHLQADGWRSAFVPGSGITASIDATATGPAATVAWVGGAALTTASLQWVRSTTNGMERSCRVTQHHPHPPHHHSHSLYQGPQYQQHQQQQHHHRSVLPLSSLALPSPSGNGPAADPSAYGGGGGAGGSVEGDLFHGGAEVMTEEGFVGTLETRSPQGGLENSWRRSDTDLGDMYGGNVEYDVLGVSCPTGKDPYERHRGSVAPLTRPSMRFLLEAANTSVGRLSTGDCAIPAAAISGPRLLALRSTMGLQAMGSNANRAAKEALDLSNADGADSDDAGGGGTGPVRQGDGASAAPPGAGGPASFTRSRGYRDTRHLRDHNRAQIPRVGAGGASISRSLLVGLLHRLPTATIRGGRELLGRNRREMPRASDLGNNAEAGRNGGDASAAVSALKAEVTTGAGSDGAVTAAAPAVPPAPPEESARSGPELITAEAGGMGSGGEKVGGGLDISVAATKELVTVAKKQAAVSRMEVVEEEKPRSAELCVDSTGAKDRCSKRDFIKSVSARRAAGSLVSGTASATVGADTSVRSHSRLRFLGGSDSTAASVAVTKSATVAASQSPQSGPPRGTSHSLIVIDMGVHRLKISALGPAYGDLYDGVQVIQIVSEHLKHRAAYQPPLKSQAQLSPSFFDAPGAAQALLPCAPRQAPSFPRLSLMFIQPSGYSAVANASPAVAEQSGAVFAAAVREVLQVFGAYECQEYECTFMVACTSPRIAAEAALALHEWLLHADWPTDLVEEHPEGRLLLAPDGRPLLRGFRAKVGIFTGVPLSVVPHATTGRADYFGALVNRAARLMAGAKAGQTLLDKPAGIEVLKEWRQMAAKLAASPRSSPCRPDGARARGGEALCYRLPSIRRRTGTEYKPHPRAVGAAGTRTMSGGLPVAPVLSVTSTSGPATIASATESTPALDLALRLRSSPQLHIAHPKDDNGREEEDGGYAALSGNGAGKICAPTLPVFTTQSPPTGAPPLRPFTSTSTSLSPLPGPLPGSGREIRSSEVVWRTSSGVAPPLLAPQLEAPIPCFAEGNDVLADWAEPGVAAAGAMRTGASGISMGTFEMDSISPSSTRPPGFRTSPSLGPMLAVLPVQALPAVVPSSHVQLQATAAPPVLPMRQAGSPVIVSTANSALGLQQEQARMGLRGNCDNGLAAARHTAPDVVQVYDLGLFRLKGLSEGQPVVAVQLKRLKVVPVTGADGGTASLAAKEVAARAGGDPDGVAAVGEARGNSGGSGAAGTAAGGRGGGGGGDGKAEQVRVGSGLIDEVLVVLPMHTRSLQSLNDI</sequence>
<dbReference type="Pfam" id="PF00211">
    <property type="entry name" value="Guanylate_cyc"/>
    <property type="match status" value="1"/>
</dbReference>
<dbReference type="EMBL" id="BNCO01000112">
    <property type="protein sequence ID" value="GIL68255.1"/>
    <property type="molecule type" value="Genomic_DNA"/>
</dbReference>
<feature type="region of interest" description="Disordered" evidence="3">
    <location>
        <begin position="1944"/>
        <end position="2013"/>
    </location>
</feature>
<keyword evidence="2" id="KW-0945">Host-virus interaction</keyword>
<feature type="region of interest" description="Disordered" evidence="3">
    <location>
        <begin position="854"/>
        <end position="935"/>
    </location>
</feature>
<feature type="compositionally biased region" description="Pro residues" evidence="3">
    <location>
        <begin position="1732"/>
        <end position="1760"/>
    </location>
</feature>
<dbReference type="Gene3D" id="3.30.70.1230">
    <property type="entry name" value="Nucleotide cyclase"/>
    <property type="match status" value="2"/>
</dbReference>
<keyword evidence="7" id="KW-1185">Reference proteome</keyword>
<evidence type="ECO:0000256" key="1">
    <source>
        <dbReference type="ARBA" id="ARBA00004430"/>
    </source>
</evidence>
<dbReference type="SMART" id="SM00044">
    <property type="entry name" value="CYCc"/>
    <property type="match status" value="1"/>
</dbReference>
<feature type="compositionally biased region" description="Polar residues" evidence="3">
    <location>
        <begin position="925"/>
        <end position="935"/>
    </location>
</feature>
<dbReference type="Gene3D" id="3.80.10.10">
    <property type="entry name" value="Ribonuclease Inhibitor"/>
    <property type="match status" value="1"/>
</dbReference>
<name>A0A8J4BT97_9CHLO</name>
<feature type="compositionally biased region" description="Basic residues" evidence="3">
    <location>
        <begin position="1950"/>
        <end position="1962"/>
    </location>
</feature>
<feature type="signal peptide" evidence="4">
    <location>
        <begin position="1"/>
        <end position="25"/>
    </location>
</feature>
<feature type="compositionally biased region" description="Gly residues" evidence="3">
    <location>
        <begin position="3105"/>
        <end position="3126"/>
    </location>
</feature>
<feature type="region of interest" description="Disordered" evidence="3">
    <location>
        <begin position="800"/>
        <end position="820"/>
    </location>
</feature>
<feature type="region of interest" description="Disordered" evidence="3">
    <location>
        <begin position="1433"/>
        <end position="1509"/>
    </location>
</feature>
<comment type="caution">
    <text evidence="6">The sequence shown here is derived from an EMBL/GenBank/DDBJ whole genome shotgun (WGS) entry which is preliminary data.</text>
</comment>
<comment type="subcellular location">
    <subcellularLocation>
        <location evidence="1">Cytoplasm</location>
        <location evidence="1">Cytoskeleton</location>
        <location evidence="1">Cilium axoneme</location>
    </subcellularLocation>
</comment>
<dbReference type="InterPro" id="IPR029787">
    <property type="entry name" value="Nucleotide_cyclase"/>
</dbReference>
<feature type="compositionally biased region" description="Low complexity" evidence="3">
    <location>
        <begin position="809"/>
        <end position="818"/>
    </location>
</feature>
<feature type="chain" id="PRO_5035230600" description="Guanylate cyclase domain-containing protein" evidence="4">
    <location>
        <begin position="26"/>
        <end position="3159"/>
    </location>
</feature>
<protein>
    <recommendedName>
        <fullName evidence="5">Guanylate cyclase domain-containing protein</fullName>
    </recommendedName>
</protein>
<evidence type="ECO:0000259" key="5">
    <source>
        <dbReference type="PROSITE" id="PS50125"/>
    </source>
</evidence>
<dbReference type="GO" id="GO:0009190">
    <property type="term" value="P:cyclic nucleotide biosynthetic process"/>
    <property type="evidence" value="ECO:0007669"/>
    <property type="project" value="InterPro"/>
</dbReference>
<dbReference type="Proteomes" id="UP000747399">
    <property type="component" value="Unassembled WGS sequence"/>
</dbReference>
<evidence type="ECO:0000256" key="4">
    <source>
        <dbReference type="SAM" id="SignalP"/>
    </source>
</evidence>
<feature type="compositionally biased region" description="Low complexity" evidence="3">
    <location>
        <begin position="1456"/>
        <end position="1465"/>
    </location>
</feature>
<keyword evidence="4" id="KW-0732">Signal</keyword>
<evidence type="ECO:0000256" key="2">
    <source>
        <dbReference type="ARBA" id="ARBA00022581"/>
    </source>
</evidence>
<dbReference type="PROSITE" id="PS50125">
    <property type="entry name" value="GUANYLATE_CYCLASE_2"/>
    <property type="match status" value="1"/>
</dbReference>
<feature type="compositionally biased region" description="Low complexity" evidence="3">
    <location>
        <begin position="1685"/>
        <end position="1706"/>
    </location>
</feature>
<feature type="compositionally biased region" description="Low complexity" evidence="3">
    <location>
        <begin position="1984"/>
        <end position="2005"/>
    </location>
</feature>
<feature type="compositionally biased region" description="Polar residues" evidence="3">
    <location>
        <begin position="1494"/>
        <end position="1503"/>
    </location>
</feature>
<feature type="region of interest" description="Disordered" evidence="3">
    <location>
        <begin position="1620"/>
        <end position="1667"/>
    </location>
</feature>